<keyword evidence="1" id="KW-0472">Membrane</keyword>
<sequence>MGKHKGASQVANRLFRQYVAQKWTWMWFVVTLVVGFYAWVGYREVAGATYPTQILPDLARDILVAVLLACNFFLSGFIDPLLESAMWVPPWAWAALVLVCVGFVCATGRESWLILVINLKSIWGLIQMRRGKLPPDDRHTYYGKHLNL</sequence>
<reference evidence="2" key="2">
    <citation type="submission" date="2021-04" db="EMBL/GenBank/DDBJ databases">
        <authorList>
            <person name="Gilroy R."/>
        </authorList>
    </citation>
    <scope>NUCLEOTIDE SEQUENCE</scope>
    <source>
        <strain evidence="2">CHK185-1770</strain>
    </source>
</reference>
<dbReference type="EMBL" id="DWXG01000034">
    <property type="protein sequence ID" value="HJB97752.1"/>
    <property type="molecule type" value="Genomic_DNA"/>
</dbReference>
<reference evidence="2" key="1">
    <citation type="journal article" date="2021" name="PeerJ">
        <title>Extensive microbial diversity within the chicken gut microbiome revealed by metagenomics and culture.</title>
        <authorList>
            <person name="Gilroy R."/>
            <person name="Ravi A."/>
            <person name="Getino M."/>
            <person name="Pursley I."/>
            <person name="Horton D.L."/>
            <person name="Alikhan N.F."/>
            <person name="Baker D."/>
            <person name="Gharbi K."/>
            <person name="Hall N."/>
            <person name="Watson M."/>
            <person name="Adriaenssens E.M."/>
            <person name="Foster-Nyarko E."/>
            <person name="Jarju S."/>
            <person name="Secka A."/>
            <person name="Antonio M."/>
            <person name="Oren A."/>
            <person name="Chaudhuri R.R."/>
            <person name="La Ragione R."/>
            <person name="Hildebrand F."/>
            <person name="Pallen M.J."/>
        </authorList>
    </citation>
    <scope>NUCLEOTIDE SEQUENCE</scope>
    <source>
        <strain evidence="2">CHK185-1770</strain>
    </source>
</reference>
<dbReference type="AlphaFoldDB" id="A0A9D2MUI1"/>
<feature type="transmembrane region" description="Helical" evidence="1">
    <location>
        <begin position="90"/>
        <end position="119"/>
    </location>
</feature>
<name>A0A9D2MUI1_9FIRM</name>
<keyword evidence="1" id="KW-1133">Transmembrane helix</keyword>
<organism evidence="2 3">
    <name type="scientific">Candidatus Acutalibacter pullicola</name>
    <dbReference type="NCBI Taxonomy" id="2838417"/>
    <lineage>
        <taxon>Bacteria</taxon>
        <taxon>Bacillati</taxon>
        <taxon>Bacillota</taxon>
        <taxon>Clostridia</taxon>
        <taxon>Eubacteriales</taxon>
        <taxon>Acutalibacteraceae</taxon>
        <taxon>Acutalibacter</taxon>
    </lineage>
</organism>
<gene>
    <name evidence="2" type="ORF">H9710_04145</name>
</gene>
<protein>
    <submittedName>
        <fullName evidence="2">Uncharacterized protein</fullName>
    </submittedName>
</protein>
<comment type="caution">
    <text evidence="2">The sequence shown here is derived from an EMBL/GenBank/DDBJ whole genome shotgun (WGS) entry which is preliminary data.</text>
</comment>
<evidence type="ECO:0000313" key="3">
    <source>
        <dbReference type="Proteomes" id="UP000826793"/>
    </source>
</evidence>
<evidence type="ECO:0000256" key="1">
    <source>
        <dbReference type="SAM" id="Phobius"/>
    </source>
</evidence>
<feature type="transmembrane region" description="Helical" evidence="1">
    <location>
        <begin position="23"/>
        <end position="42"/>
    </location>
</feature>
<dbReference type="Proteomes" id="UP000826793">
    <property type="component" value="Unassembled WGS sequence"/>
</dbReference>
<accession>A0A9D2MUI1</accession>
<evidence type="ECO:0000313" key="2">
    <source>
        <dbReference type="EMBL" id="HJB97752.1"/>
    </source>
</evidence>
<feature type="transmembrane region" description="Helical" evidence="1">
    <location>
        <begin position="62"/>
        <end position="78"/>
    </location>
</feature>
<keyword evidence="1" id="KW-0812">Transmembrane</keyword>
<proteinExistence type="predicted"/>